<feature type="transmembrane region" description="Helical" evidence="1">
    <location>
        <begin position="227"/>
        <end position="247"/>
    </location>
</feature>
<sequence length="473" mass="52746">MLGTIKKLWKRIFPPLGVSHGSAPFPDIDKDSLRRELEVVEKAKEEGVKNLPDSHSVRAASYEQTIVQGISKIASDTSQKLTAVLKSHAQTAQLTPVQFDRIALKNAVVSYKTDVEGILVGATPEINASMRRLAQRETELSRFRKTHGLRRHAEYPDSSLLTWAVLAAIMVLESLLNGYFFAQGSASGMLGGFGQAAMISLVNVLLAAAVALLPARLIPHKNIILKLVGVLVTAAYFVVLVVVLLFLTQYRDAFTADPDKALQVAFQNIEAGNWKPSDINSYLFFALTLLFAIGAFVKVLYSDDRYLGYGRMTRKVVAAEELIAGYQDDLSSAIQREKDLCREKIEEFGEKIEFNVNSIHDAVKSHNRLLSHWENFGQHLVACHDALVADYRIANRNARSDTPPDWFKEITPFDMAAYQPQVQECSLPDGLPEHLEEYKDFEARAIEVLSKTHNNMIEEMHALLSLDNYGKVS</sequence>
<dbReference type="Proteomes" id="UP000250079">
    <property type="component" value="Chromosome"/>
</dbReference>
<dbReference type="OrthoDB" id="9795988at2"/>
<dbReference type="EMBL" id="CP018632">
    <property type="protein sequence ID" value="ASJ72796.1"/>
    <property type="molecule type" value="Genomic_DNA"/>
</dbReference>
<reference evidence="2 3" key="1">
    <citation type="submission" date="2016-12" db="EMBL/GenBank/DDBJ databases">
        <authorList>
            <person name="Song W.-J."/>
            <person name="Kurnit D.M."/>
        </authorList>
    </citation>
    <scope>NUCLEOTIDE SEQUENCE [LARGE SCALE GENOMIC DNA]</scope>
    <source>
        <strain evidence="2 3">IMCC3135</strain>
    </source>
</reference>
<feature type="transmembrane region" description="Helical" evidence="1">
    <location>
        <begin position="160"/>
        <end position="181"/>
    </location>
</feature>
<name>A0A2Z2NN31_9GAMM</name>
<keyword evidence="1" id="KW-1133">Transmembrane helix</keyword>
<evidence type="ECO:0000313" key="3">
    <source>
        <dbReference type="Proteomes" id="UP000250079"/>
    </source>
</evidence>
<proteinExistence type="predicted"/>
<keyword evidence="1" id="KW-0472">Membrane</keyword>
<keyword evidence="1" id="KW-0812">Transmembrane</keyword>
<evidence type="ECO:0000256" key="1">
    <source>
        <dbReference type="SAM" id="Phobius"/>
    </source>
</evidence>
<keyword evidence="3" id="KW-1185">Reference proteome</keyword>
<accession>A0A2Z2NN31</accession>
<protein>
    <submittedName>
        <fullName evidence="2">Uncharacterized protein</fullName>
    </submittedName>
</protein>
<dbReference type="KEGG" id="gai:IMCC3135_13555"/>
<feature type="transmembrane region" description="Helical" evidence="1">
    <location>
        <begin position="193"/>
        <end position="215"/>
    </location>
</feature>
<organism evidence="2 3">
    <name type="scientific">Granulosicoccus antarcticus IMCC3135</name>
    <dbReference type="NCBI Taxonomy" id="1192854"/>
    <lineage>
        <taxon>Bacteria</taxon>
        <taxon>Pseudomonadati</taxon>
        <taxon>Pseudomonadota</taxon>
        <taxon>Gammaproteobacteria</taxon>
        <taxon>Chromatiales</taxon>
        <taxon>Granulosicoccaceae</taxon>
        <taxon>Granulosicoccus</taxon>
    </lineage>
</organism>
<dbReference type="AlphaFoldDB" id="A0A2Z2NN31"/>
<feature type="transmembrane region" description="Helical" evidence="1">
    <location>
        <begin position="282"/>
        <end position="301"/>
    </location>
</feature>
<dbReference type="RefSeq" id="WP_157735965.1">
    <property type="nucleotide sequence ID" value="NZ_CP018632.1"/>
</dbReference>
<evidence type="ECO:0000313" key="2">
    <source>
        <dbReference type="EMBL" id="ASJ72796.1"/>
    </source>
</evidence>
<gene>
    <name evidence="2" type="ORF">IMCC3135_13555</name>
</gene>